<evidence type="ECO:0000256" key="1">
    <source>
        <dbReference type="ARBA" id="ARBA00008791"/>
    </source>
</evidence>
<organism evidence="3">
    <name type="scientific">Eiseniibacteriota bacterium</name>
    <dbReference type="NCBI Taxonomy" id="2212470"/>
    <lineage>
        <taxon>Bacteria</taxon>
        <taxon>Candidatus Eiseniibacteriota</taxon>
    </lineage>
</organism>
<dbReference type="Gene3D" id="3.40.50.12370">
    <property type="match status" value="1"/>
</dbReference>
<dbReference type="PRINTS" id="PR01438">
    <property type="entry name" value="UNVRSLSTRESS"/>
</dbReference>
<evidence type="ECO:0000313" key="3">
    <source>
        <dbReference type="EMBL" id="HER43321.1"/>
    </source>
</evidence>
<evidence type="ECO:0000259" key="2">
    <source>
        <dbReference type="Pfam" id="PF00582"/>
    </source>
</evidence>
<comment type="caution">
    <text evidence="3">The sequence shown here is derived from an EMBL/GenBank/DDBJ whole genome shotgun (WGS) entry which is preliminary data.</text>
</comment>
<dbReference type="CDD" id="cd00293">
    <property type="entry name" value="USP-like"/>
    <property type="match status" value="1"/>
</dbReference>
<dbReference type="Pfam" id="PF00582">
    <property type="entry name" value="Usp"/>
    <property type="match status" value="1"/>
</dbReference>
<dbReference type="SUPFAM" id="SSF52402">
    <property type="entry name" value="Adenine nucleotide alpha hydrolases-like"/>
    <property type="match status" value="1"/>
</dbReference>
<sequence>MSEGSNPLKKILLYIDGSEAAITAAQFAIVVAKSYGSDLRAIYVVNADLLDELLKARVFVQMEKMDYERDLEEDGKRYLNYVVKLADRKGLKVETALRKGVVHEEVAKEVDSYGCDLLVQGELGEVLSLRDSFYEEGERILRKVKCPVMVARGRDRIEKTYEEL</sequence>
<accession>A0A7V2F3W3</accession>
<feature type="domain" description="UspA" evidence="2">
    <location>
        <begin position="9"/>
        <end position="152"/>
    </location>
</feature>
<dbReference type="PANTHER" id="PTHR46268">
    <property type="entry name" value="STRESS RESPONSE PROTEIN NHAX"/>
    <property type="match status" value="1"/>
</dbReference>
<dbReference type="InterPro" id="IPR006015">
    <property type="entry name" value="Universal_stress_UspA"/>
</dbReference>
<gene>
    <name evidence="3" type="ORF">ENO08_02530</name>
</gene>
<comment type="similarity">
    <text evidence="1">Belongs to the universal stress protein A family.</text>
</comment>
<dbReference type="InterPro" id="IPR006016">
    <property type="entry name" value="UspA"/>
</dbReference>
<dbReference type="EMBL" id="DSEC01000178">
    <property type="protein sequence ID" value="HER43321.1"/>
    <property type="molecule type" value="Genomic_DNA"/>
</dbReference>
<proteinExistence type="inferred from homology"/>
<dbReference type="Proteomes" id="UP000886069">
    <property type="component" value="Unassembled WGS sequence"/>
</dbReference>
<protein>
    <submittedName>
        <fullName evidence="3">Universal stress protein</fullName>
    </submittedName>
</protein>
<dbReference type="PANTHER" id="PTHR46268:SF6">
    <property type="entry name" value="UNIVERSAL STRESS PROTEIN UP12"/>
    <property type="match status" value="1"/>
</dbReference>
<reference evidence="3" key="1">
    <citation type="journal article" date="2020" name="mSystems">
        <title>Genome- and Community-Level Interaction Insights into Carbon Utilization and Element Cycling Functions of Hydrothermarchaeota in Hydrothermal Sediment.</title>
        <authorList>
            <person name="Zhou Z."/>
            <person name="Liu Y."/>
            <person name="Xu W."/>
            <person name="Pan J."/>
            <person name="Luo Z.H."/>
            <person name="Li M."/>
        </authorList>
    </citation>
    <scope>NUCLEOTIDE SEQUENCE [LARGE SCALE GENOMIC DNA]</scope>
    <source>
        <strain evidence="3">SpSt-1233</strain>
    </source>
</reference>
<dbReference type="AlphaFoldDB" id="A0A7V2F3W3"/>
<name>A0A7V2F3W3_UNCEI</name>